<dbReference type="PANTHER" id="PTHR31624:SF4">
    <property type="entry name" value="CHROMOSOME 16 OPEN READING FRAME 72"/>
    <property type="match status" value="1"/>
</dbReference>
<gene>
    <name evidence="4" type="ORF">HPB48_018293</name>
</gene>
<dbReference type="Pfam" id="PF15251">
    <property type="entry name" value="TAPR1-like"/>
    <property type="match status" value="1"/>
</dbReference>
<dbReference type="PANTHER" id="PTHR31624">
    <property type="entry name" value="UPF0472 PROTEIN C16ORF72"/>
    <property type="match status" value="1"/>
</dbReference>
<comment type="subcellular location">
    <subcellularLocation>
        <location evidence="1">Nucleus</location>
    </subcellularLocation>
</comment>
<evidence type="ECO:0000313" key="4">
    <source>
        <dbReference type="EMBL" id="KAH9365305.1"/>
    </source>
</evidence>
<reference evidence="4 5" key="1">
    <citation type="journal article" date="2020" name="Cell">
        <title>Large-Scale Comparative Analyses of Tick Genomes Elucidate Their Genetic Diversity and Vector Capacities.</title>
        <authorList>
            <consortium name="Tick Genome and Microbiome Consortium (TIGMIC)"/>
            <person name="Jia N."/>
            <person name="Wang J."/>
            <person name="Shi W."/>
            <person name="Du L."/>
            <person name="Sun Y."/>
            <person name="Zhan W."/>
            <person name="Jiang J.F."/>
            <person name="Wang Q."/>
            <person name="Zhang B."/>
            <person name="Ji P."/>
            <person name="Bell-Sakyi L."/>
            <person name="Cui X.M."/>
            <person name="Yuan T.T."/>
            <person name="Jiang B.G."/>
            <person name="Yang W.F."/>
            <person name="Lam T.T."/>
            <person name="Chang Q.C."/>
            <person name="Ding S.J."/>
            <person name="Wang X.J."/>
            <person name="Zhu J.G."/>
            <person name="Ruan X.D."/>
            <person name="Zhao L."/>
            <person name="Wei J.T."/>
            <person name="Ye R.Z."/>
            <person name="Que T.C."/>
            <person name="Du C.H."/>
            <person name="Zhou Y.H."/>
            <person name="Cheng J.X."/>
            <person name="Dai P.F."/>
            <person name="Guo W.B."/>
            <person name="Han X.H."/>
            <person name="Huang E.J."/>
            <person name="Li L.F."/>
            <person name="Wei W."/>
            <person name="Gao Y.C."/>
            <person name="Liu J.Z."/>
            <person name="Shao H.Z."/>
            <person name="Wang X."/>
            <person name="Wang C.C."/>
            <person name="Yang T.C."/>
            <person name="Huo Q.B."/>
            <person name="Li W."/>
            <person name="Chen H.Y."/>
            <person name="Chen S.E."/>
            <person name="Zhou L.G."/>
            <person name="Ni X.B."/>
            <person name="Tian J.H."/>
            <person name="Sheng Y."/>
            <person name="Liu T."/>
            <person name="Pan Y.S."/>
            <person name="Xia L.Y."/>
            <person name="Li J."/>
            <person name="Zhao F."/>
            <person name="Cao W.C."/>
        </authorList>
    </citation>
    <scope>NUCLEOTIDE SEQUENCE [LARGE SCALE GENOMIC DNA]</scope>
    <source>
        <strain evidence="4">HaeL-2018</strain>
    </source>
</reference>
<proteinExistence type="predicted"/>
<dbReference type="InterPro" id="IPR029196">
    <property type="entry name" value="HAPSTR1-like"/>
</dbReference>
<evidence type="ECO:0000313" key="5">
    <source>
        <dbReference type="Proteomes" id="UP000821853"/>
    </source>
</evidence>
<name>A0A9J6FSR2_HAELO</name>
<dbReference type="AlphaFoldDB" id="A0A9J6FSR2"/>
<comment type="caution">
    <text evidence="4">The sequence shown here is derived from an EMBL/GenBank/DDBJ whole genome shotgun (WGS) entry which is preliminary data.</text>
</comment>
<keyword evidence="3" id="KW-0812">Transmembrane</keyword>
<keyword evidence="3" id="KW-1133">Transmembrane helix</keyword>
<dbReference type="Proteomes" id="UP000821853">
    <property type="component" value="Unassembled WGS sequence"/>
</dbReference>
<feature type="transmembrane region" description="Helical" evidence="3">
    <location>
        <begin position="130"/>
        <end position="154"/>
    </location>
</feature>
<evidence type="ECO:0000256" key="1">
    <source>
        <dbReference type="ARBA" id="ARBA00004123"/>
    </source>
</evidence>
<keyword evidence="2" id="KW-0539">Nucleus</keyword>
<dbReference type="VEuPathDB" id="VectorBase:HLOH_052924"/>
<keyword evidence="5" id="KW-1185">Reference proteome</keyword>
<organism evidence="4 5">
    <name type="scientific">Haemaphysalis longicornis</name>
    <name type="common">Bush tick</name>
    <dbReference type="NCBI Taxonomy" id="44386"/>
    <lineage>
        <taxon>Eukaryota</taxon>
        <taxon>Metazoa</taxon>
        <taxon>Ecdysozoa</taxon>
        <taxon>Arthropoda</taxon>
        <taxon>Chelicerata</taxon>
        <taxon>Arachnida</taxon>
        <taxon>Acari</taxon>
        <taxon>Parasitiformes</taxon>
        <taxon>Ixodida</taxon>
        <taxon>Ixodoidea</taxon>
        <taxon>Ixodidae</taxon>
        <taxon>Haemaphysalinae</taxon>
        <taxon>Haemaphysalis</taxon>
    </lineage>
</organism>
<dbReference type="GO" id="GO:0005634">
    <property type="term" value="C:nucleus"/>
    <property type="evidence" value="ECO:0007669"/>
    <property type="project" value="UniProtKB-SubCell"/>
</dbReference>
<protein>
    <submittedName>
        <fullName evidence="4">Uncharacterized protein</fullName>
    </submittedName>
</protein>
<dbReference type="EMBL" id="JABSTR010000003">
    <property type="protein sequence ID" value="KAH9365305.1"/>
    <property type="molecule type" value="Genomic_DNA"/>
</dbReference>
<accession>A0A9J6FSR2</accession>
<sequence>MAERNDELDSWITNWERQCIEEVERAPDLESQIQNERDTSSQKLWLLFQNSATCVAQLYKGTTSRAAVARSTQRARLLRSFAVEGACERLAEGGMEAGVPCNAFQTPLGLVSQRLEGNGRWEGRQSRFRLFLFVCFLFFYIVARSELLSMVYSFPESDSTLPQLPIIAK</sequence>
<keyword evidence="3" id="KW-0472">Membrane</keyword>
<dbReference type="OrthoDB" id="5823474at2759"/>
<evidence type="ECO:0000256" key="2">
    <source>
        <dbReference type="ARBA" id="ARBA00023242"/>
    </source>
</evidence>
<evidence type="ECO:0000256" key="3">
    <source>
        <dbReference type="SAM" id="Phobius"/>
    </source>
</evidence>
<dbReference type="InterPro" id="IPR040308">
    <property type="entry name" value="HAPR1"/>
</dbReference>